<feature type="domain" description="Response regulatory" evidence="3">
    <location>
        <begin position="6"/>
        <end position="122"/>
    </location>
</feature>
<keyword evidence="1" id="KW-0597">Phosphoprotein</keyword>
<dbReference type="PROSITE" id="PS50110">
    <property type="entry name" value="RESPONSE_REGULATORY"/>
    <property type="match status" value="1"/>
</dbReference>
<dbReference type="Gene3D" id="3.40.50.2300">
    <property type="match status" value="1"/>
</dbReference>
<dbReference type="PANTHER" id="PTHR44591">
    <property type="entry name" value="STRESS RESPONSE REGULATOR PROTEIN 1"/>
    <property type="match status" value="1"/>
</dbReference>
<dbReference type="RefSeq" id="WP_151169494.1">
    <property type="nucleotide sequence ID" value="NZ_WACR01000010.1"/>
</dbReference>
<reference evidence="4 5" key="1">
    <citation type="submission" date="2019-09" db="EMBL/GenBank/DDBJ databases">
        <title>Genomes of Cryomorphaceae.</title>
        <authorList>
            <person name="Bowman J.P."/>
        </authorList>
    </citation>
    <scope>NUCLEOTIDE SEQUENCE [LARGE SCALE GENOMIC DNA]</scope>
    <source>
        <strain evidence="4 5">KCTC 52047</strain>
    </source>
</reference>
<accession>A0A6N6M2B0</accession>
<proteinExistence type="predicted"/>
<evidence type="ECO:0000256" key="1">
    <source>
        <dbReference type="ARBA" id="ARBA00022553"/>
    </source>
</evidence>
<dbReference type="OrthoDB" id="9790442at2"/>
<dbReference type="Proteomes" id="UP000435357">
    <property type="component" value="Unassembled WGS sequence"/>
</dbReference>
<dbReference type="SUPFAM" id="SSF52172">
    <property type="entry name" value="CheY-like"/>
    <property type="match status" value="1"/>
</dbReference>
<dbReference type="AlphaFoldDB" id="A0A6N6M2B0"/>
<dbReference type="SMART" id="SM00448">
    <property type="entry name" value="REC"/>
    <property type="match status" value="1"/>
</dbReference>
<comment type="caution">
    <text evidence="2">Lacks conserved residue(s) required for the propagation of feature annotation.</text>
</comment>
<dbReference type="EMBL" id="WACR01000010">
    <property type="protein sequence ID" value="KAB1062854.1"/>
    <property type="molecule type" value="Genomic_DNA"/>
</dbReference>
<protein>
    <submittedName>
        <fullName evidence="4">Response regulator</fullName>
    </submittedName>
</protein>
<keyword evidence="5" id="KW-1185">Reference proteome</keyword>
<organism evidence="4 5">
    <name type="scientific">Salibacter halophilus</name>
    <dbReference type="NCBI Taxonomy" id="1803916"/>
    <lineage>
        <taxon>Bacteria</taxon>
        <taxon>Pseudomonadati</taxon>
        <taxon>Bacteroidota</taxon>
        <taxon>Flavobacteriia</taxon>
        <taxon>Flavobacteriales</taxon>
        <taxon>Salibacteraceae</taxon>
        <taxon>Salibacter</taxon>
    </lineage>
</organism>
<sequence>MANSLRVLLVDPSDESYKTFSEAARVAGFELVYASSYSEGISLCEKIQPQIIFSELVLEESDGVDLLMTARDHIENVESILVIYTTVQDQYSEVAAFNAGVDDYLRKAYSTQLLASKIKALQRRVNRINGQNQSLGNAC</sequence>
<dbReference type="InterPro" id="IPR050595">
    <property type="entry name" value="Bact_response_regulator"/>
</dbReference>
<dbReference type="GO" id="GO:0000160">
    <property type="term" value="P:phosphorelay signal transduction system"/>
    <property type="evidence" value="ECO:0007669"/>
    <property type="project" value="InterPro"/>
</dbReference>
<dbReference type="Pfam" id="PF00072">
    <property type="entry name" value="Response_reg"/>
    <property type="match status" value="1"/>
</dbReference>
<gene>
    <name evidence="4" type="ORF">F3059_11750</name>
</gene>
<evidence type="ECO:0000313" key="5">
    <source>
        <dbReference type="Proteomes" id="UP000435357"/>
    </source>
</evidence>
<dbReference type="InterPro" id="IPR001789">
    <property type="entry name" value="Sig_transdc_resp-reg_receiver"/>
</dbReference>
<evidence type="ECO:0000259" key="3">
    <source>
        <dbReference type="PROSITE" id="PS50110"/>
    </source>
</evidence>
<name>A0A6N6M2B0_9FLAO</name>
<comment type="caution">
    <text evidence="4">The sequence shown here is derived from an EMBL/GenBank/DDBJ whole genome shotgun (WGS) entry which is preliminary data.</text>
</comment>
<dbReference type="PANTHER" id="PTHR44591:SF3">
    <property type="entry name" value="RESPONSE REGULATORY DOMAIN-CONTAINING PROTEIN"/>
    <property type="match status" value="1"/>
</dbReference>
<evidence type="ECO:0000313" key="4">
    <source>
        <dbReference type="EMBL" id="KAB1062854.1"/>
    </source>
</evidence>
<dbReference type="InterPro" id="IPR011006">
    <property type="entry name" value="CheY-like_superfamily"/>
</dbReference>
<evidence type="ECO:0000256" key="2">
    <source>
        <dbReference type="PROSITE-ProRule" id="PRU00169"/>
    </source>
</evidence>